<gene>
    <name evidence="5" type="primary">gb23326</name>
    <name evidence="5" type="ORF">PR202_gb23326</name>
</gene>
<dbReference type="AlphaFoldDB" id="A0AAV5FFW0"/>
<organism evidence="5 6">
    <name type="scientific">Eleusine coracana subsp. coracana</name>
    <dbReference type="NCBI Taxonomy" id="191504"/>
    <lineage>
        <taxon>Eukaryota</taxon>
        <taxon>Viridiplantae</taxon>
        <taxon>Streptophyta</taxon>
        <taxon>Embryophyta</taxon>
        <taxon>Tracheophyta</taxon>
        <taxon>Spermatophyta</taxon>
        <taxon>Magnoliopsida</taxon>
        <taxon>Liliopsida</taxon>
        <taxon>Poales</taxon>
        <taxon>Poaceae</taxon>
        <taxon>PACMAD clade</taxon>
        <taxon>Chloridoideae</taxon>
        <taxon>Cynodonteae</taxon>
        <taxon>Eleusininae</taxon>
        <taxon>Eleusine</taxon>
    </lineage>
</organism>
<comment type="subcellular location">
    <subcellularLocation>
        <location evidence="1">Membrane</location>
        <topology evidence="1">Single-pass membrane protein</topology>
    </subcellularLocation>
</comment>
<proteinExistence type="predicted"/>
<evidence type="ECO:0000256" key="2">
    <source>
        <dbReference type="ARBA" id="ARBA00022729"/>
    </source>
</evidence>
<feature type="signal peptide" evidence="3">
    <location>
        <begin position="1"/>
        <end position="22"/>
    </location>
</feature>
<evidence type="ECO:0000313" key="6">
    <source>
        <dbReference type="Proteomes" id="UP001054889"/>
    </source>
</evidence>
<comment type="caution">
    <text evidence="5">The sequence shown here is derived from an EMBL/GenBank/DDBJ whole genome shotgun (WGS) entry which is preliminary data.</text>
</comment>
<dbReference type="EMBL" id="BQKI01000085">
    <property type="protein sequence ID" value="GJN34644.1"/>
    <property type="molecule type" value="Genomic_DNA"/>
</dbReference>
<protein>
    <recommendedName>
        <fullName evidence="4">Wall-associated receptor kinase galacturonan-binding domain-containing protein</fullName>
    </recommendedName>
</protein>
<sequence length="116" mass="12152">MALASLVIAAALVLLHLSDAAAAPPLLSARIGLRPDCKTTCGNVSVPYPFGIQPGCFRPGFNLTCDTSHHGSPRLLLGDGSLRVVNIYPQNVTVRVLQDGPRIYGANNSGGSRNKT</sequence>
<dbReference type="GO" id="GO:0016020">
    <property type="term" value="C:membrane"/>
    <property type="evidence" value="ECO:0007669"/>
    <property type="project" value="UniProtKB-SubCell"/>
</dbReference>
<dbReference type="Proteomes" id="UP001054889">
    <property type="component" value="Unassembled WGS sequence"/>
</dbReference>
<feature type="domain" description="Wall-associated receptor kinase galacturonan-binding" evidence="4">
    <location>
        <begin position="37"/>
        <end position="97"/>
    </location>
</feature>
<reference evidence="5" key="2">
    <citation type="submission" date="2021-12" db="EMBL/GenBank/DDBJ databases">
        <title>Resequencing data analysis of finger millet.</title>
        <authorList>
            <person name="Hatakeyama M."/>
            <person name="Aluri S."/>
            <person name="Balachadran M.T."/>
            <person name="Sivarajan S.R."/>
            <person name="Poveda L."/>
            <person name="Shimizu-Inatsugi R."/>
            <person name="Schlapbach R."/>
            <person name="Sreeman S.M."/>
            <person name="Shimizu K.K."/>
        </authorList>
    </citation>
    <scope>NUCLEOTIDE SEQUENCE</scope>
</reference>
<evidence type="ECO:0000256" key="3">
    <source>
        <dbReference type="SAM" id="SignalP"/>
    </source>
</evidence>
<dbReference type="PANTHER" id="PTHR33491">
    <property type="entry name" value="OSJNBA0016N04.9 PROTEIN"/>
    <property type="match status" value="1"/>
</dbReference>
<keyword evidence="6" id="KW-1185">Reference proteome</keyword>
<dbReference type="Pfam" id="PF13947">
    <property type="entry name" value="GUB_WAK_bind"/>
    <property type="match status" value="1"/>
</dbReference>
<evidence type="ECO:0000313" key="5">
    <source>
        <dbReference type="EMBL" id="GJN34644.1"/>
    </source>
</evidence>
<dbReference type="GO" id="GO:0030247">
    <property type="term" value="F:polysaccharide binding"/>
    <property type="evidence" value="ECO:0007669"/>
    <property type="project" value="InterPro"/>
</dbReference>
<evidence type="ECO:0000256" key="1">
    <source>
        <dbReference type="ARBA" id="ARBA00004167"/>
    </source>
</evidence>
<feature type="chain" id="PRO_5043327289" description="Wall-associated receptor kinase galacturonan-binding domain-containing protein" evidence="3">
    <location>
        <begin position="23"/>
        <end position="116"/>
    </location>
</feature>
<name>A0AAV5FFW0_ELECO</name>
<dbReference type="InterPro" id="IPR025287">
    <property type="entry name" value="WAK_GUB"/>
</dbReference>
<accession>A0AAV5FFW0</accession>
<reference evidence="5" key="1">
    <citation type="journal article" date="2018" name="DNA Res.">
        <title>Multiple hybrid de novo genome assembly of finger millet, an orphan allotetraploid crop.</title>
        <authorList>
            <person name="Hatakeyama M."/>
            <person name="Aluri S."/>
            <person name="Balachadran M.T."/>
            <person name="Sivarajan S.R."/>
            <person name="Patrignani A."/>
            <person name="Gruter S."/>
            <person name="Poveda L."/>
            <person name="Shimizu-Inatsugi R."/>
            <person name="Baeten J."/>
            <person name="Francoijs K.J."/>
            <person name="Nataraja K.N."/>
            <person name="Reddy Y.A.N."/>
            <person name="Phadnis S."/>
            <person name="Ravikumar R.L."/>
            <person name="Schlapbach R."/>
            <person name="Sreeman S.M."/>
            <person name="Shimizu K.K."/>
        </authorList>
    </citation>
    <scope>NUCLEOTIDE SEQUENCE</scope>
</reference>
<evidence type="ECO:0000259" key="4">
    <source>
        <dbReference type="Pfam" id="PF13947"/>
    </source>
</evidence>
<keyword evidence="2 3" id="KW-0732">Signal</keyword>